<comment type="caution">
    <text evidence="1">The sequence shown here is derived from an EMBL/GenBank/DDBJ whole genome shotgun (WGS) entry which is preliminary data.</text>
</comment>
<protein>
    <submittedName>
        <fullName evidence="1">Uncharacterized protein</fullName>
    </submittedName>
</protein>
<organism evidence="1 2">
    <name type="scientific">Paenibacillus lactis</name>
    <dbReference type="NCBI Taxonomy" id="228574"/>
    <lineage>
        <taxon>Bacteria</taxon>
        <taxon>Bacillati</taxon>
        <taxon>Bacillota</taxon>
        <taxon>Bacilli</taxon>
        <taxon>Bacillales</taxon>
        <taxon>Paenibacillaceae</taxon>
        <taxon>Paenibacillus</taxon>
    </lineage>
</organism>
<evidence type="ECO:0000313" key="1">
    <source>
        <dbReference type="EMBL" id="MBP1893948.1"/>
    </source>
</evidence>
<gene>
    <name evidence="1" type="ORF">J2Z18_003051</name>
</gene>
<accession>A0ABS4FCG6</accession>
<dbReference type="EMBL" id="JAGGKI010000007">
    <property type="protein sequence ID" value="MBP1893948.1"/>
    <property type="molecule type" value="Genomic_DNA"/>
</dbReference>
<sequence length="35" mass="4171">MADAILIGMFHCYNEQQNRRVRIVLQNILLTILNR</sequence>
<evidence type="ECO:0000313" key="2">
    <source>
        <dbReference type="Proteomes" id="UP000706926"/>
    </source>
</evidence>
<proteinExistence type="predicted"/>
<name>A0ABS4FCG6_9BACL</name>
<dbReference type="Proteomes" id="UP000706926">
    <property type="component" value="Unassembled WGS sequence"/>
</dbReference>
<reference evidence="1 2" key="1">
    <citation type="submission" date="2021-03" db="EMBL/GenBank/DDBJ databases">
        <title>Genomic Encyclopedia of Type Strains, Phase IV (KMG-IV): sequencing the most valuable type-strain genomes for metagenomic binning, comparative biology and taxonomic classification.</title>
        <authorList>
            <person name="Goeker M."/>
        </authorList>
    </citation>
    <scope>NUCLEOTIDE SEQUENCE [LARGE SCALE GENOMIC DNA]</scope>
    <source>
        <strain evidence="1 2">DSM 15596</strain>
    </source>
</reference>
<keyword evidence="2" id="KW-1185">Reference proteome</keyword>